<comment type="caution">
    <text evidence="1">The sequence shown here is derived from an EMBL/GenBank/DDBJ whole genome shotgun (WGS) entry which is preliminary data.</text>
</comment>
<evidence type="ECO:0000313" key="2">
    <source>
        <dbReference type="Proteomes" id="UP001199525"/>
    </source>
</evidence>
<dbReference type="EMBL" id="JAIVFQ010000226">
    <property type="protein sequence ID" value="MCC5605175.1"/>
    <property type="molecule type" value="Genomic_DNA"/>
</dbReference>
<organism evidence="1 2">
    <name type="scientific">Nostoc favosum CHAB5714</name>
    <dbReference type="NCBI Taxonomy" id="2780399"/>
    <lineage>
        <taxon>Bacteria</taxon>
        <taxon>Bacillati</taxon>
        <taxon>Cyanobacteriota</taxon>
        <taxon>Cyanophyceae</taxon>
        <taxon>Nostocales</taxon>
        <taxon>Nostocaceae</taxon>
        <taxon>Nostoc</taxon>
        <taxon>Nostoc favosum</taxon>
    </lineage>
</organism>
<sequence length="169" mass="17419">DITATGASSQFNGSVELNTPGIDPNSGLVELPTIAVETEVAQVCDSPGYAQSSFIITGRGGLPPNPTKDVLPNGTVEVGWVALKPSSDANSTRGFSLRDANANVNGGLRRSSNSPVTTKAVTTTPERIVEANGWVVNKNGEVVLTANLPAGGRSSWHKAVSCSATHAHQ</sequence>
<gene>
    <name evidence="1" type="ORF">LC586_40290</name>
</gene>
<name>A0ABS8INB1_9NOSO</name>
<dbReference type="Proteomes" id="UP001199525">
    <property type="component" value="Unassembled WGS sequence"/>
</dbReference>
<accession>A0ABS8INB1</accession>
<reference evidence="1 2" key="1">
    <citation type="journal article" date="2021" name="Microorganisms">
        <title>Genome Evolution of Filamentous Cyanobacterium Nostoc Species: From Facultative Symbiosis to Free Living.</title>
        <authorList>
            <person name="Huo D."/>
            <person name="Li H."/>
            <person name="Cai F."/>
            <person name="Guo X."/>
            <person name="Qiao Z."/>
            <person name="Wang W."/>
            <person name="Yu G."/>
            <person name="Li R."/>
        </authorList>
    </citation>
    <scope>NUCLEOTIDE SEQUENCE [LARGE SCALE GENOMIC DNA]</scope>
    <source>
        <strain evidence="1 2">CHAB 5714</strain>
    </source>
</reference>
<protein>
    <submittedName>
        <fullName evidence="1">Filamentous hemagglutinin</fullName>
    </submittedName>
</protein>
<evidence type="ECO:0000313" key="1">
    <source>
        <dbReference type="EMBL" id="MCC5605175.1"/>
    </source>
</evidence>
<keyword evidence="2" id="KW-1185">Reference proteome</keyword>
<feature type="non-terminal residue" evidence="1">
    <location>
        <position position="1"/>
    </location>
</feature>
<proteinExistence type="predicted"/>